<dbReference type="InterPro" id="IPR032675">
    <property type="entry name" value="LRR_dom_sf"/>
</dbReference>
<evidence type="ECO:0000256" key="8">
    <source>
        <dbReference type="ARBA" id="ARBA00023180"/>
    </source>
</evidence>
<evidence type="ECO:0000259" key="10">
    <source>
        <dbReference type="Pfam" id="PF08263"/>
    </source>
</evidence>
<keyword evidence="6" id="KW-1133">Transmembrane helix</keyword>
<dbReference type="InterPro" id="IPR013210">
    <property type="entry name" value="LRR_N_plant-typ"/>
</dbReference>
<dbReference type="FunFam" id="3.80.10.10:FF:000041">
    <property type="entry name" value="LRR receptor-like serine/threonine-protein kinase ERECTA"/>
    <property type="match status" value="1"/>
</dbReference>
<evidence type="ECO:0000313" key="12">
    <source>
        <dbReference type="Proteomes" id="UP000224567"/>
    </source>
</evidence>
<evidence type="ECO:0000256" key="7">
    <source>
        <dbReference type="ARBA" id="ARBA00023136"/>
    </source>
</evidence>
<comment type="subcellular location">
    <subcellularLocation>
        <location evidence="1">Membrane</location>
        <topology evidence="1">Single-pass type I membrane protein</topology>
    </subcellularLocation>
</comment>
<dbReference type="Pfam" id="PF00560">
    <property type="entry name" value="LRR_1"/>
    <property type="match status" value="1"/>
</dbReference>
<dbReference type="Pfam" id="PF13855">
    <property type="entry name" value="LRR_8"/>
    <property type="match status" value="1"/>
</dbReference>
<keyword evidence="5" id="KW-0677">Repeat</keyword>
<dbReference type="EMBL" id="MLFT02000018">
    <property type="protein sequence ID" value="PHT30729.1"/>
    <property type="molecule type" value="Genomic_DNA"/>
</dbReference>
<reference evidence="11 12" key="1">
    <citation type="journal article" date="2017" name="Genome Biol.">
        <title>New reference genome sequences of hot pepper reveal the massive evolution of plant disease-resistance genes by retroduplication.</title>
        <authorList>
            <person name="Kim S."/>
            <person name="Park J."/>
            <person name="Yeom S.I."/>
            <person name="Kim Y.M."/>
            <person name="Seo E."/>
            <person name="Kim K.T."/>
            <person name="Kim M.S."/>
            <person name="Lee J.M."/>
            <person name="Cheong K."/>
            <person name="Shin H.S."/>
            <person name="Kim S.B."/>
            <person name="Han K."/>
            <person name="Lee J."/>
            <person name="Park M."/>
            <person name="Lee H.A."/>
            <person name="Lee H.Y."/>
            <person name="Lee Y."/>
            <person name="Oh S."/>
            <person name="Lee J.H."/>
            <person name="Choi E."/>
            <person name="Choi E."/>
            <person name="Lee S.E."/>
            <person name="Jeon J."/>
            <person name="Kim H."/>
            <person name="Choi G."/>
            <person name="Song H."/>
            <person name="Lee J."/>
            <person name="Lee S.C."/>
            <person name="Kwon J.K."/>
            <person name="Lee H.Y."/>
            <person name="Koo N."/>
            <person name="Hong Y."/>
            <person name="Kim R.W."/>
            <person name="Kang W.H."/>
            <person name="Huh J.H."/>
            <person name="Kang B.C."/>
            <person name="Yang T.J."/>
            <person name="Lee Y.H."/>
            <person name="Bennetzen J.L."/>
            <person name="Choi D."/>
        </authorList>
    </citation>
    <scope>NUCLEOTIDE SEQUENCE [LARGE SCALE GENOMIC DNA]</scope>
    <source>
        <strain evidence="12">cv. PBC81</strain>
    </source>
</reference>
<dbReference type="Proteomes" id="UP000224567">
    <property type="component" value="Unassembled WGS sequence"/>
</dbReference>
<dbReference type="SUPFAM" id="SSF52058">
    <property type="entry name" value="L domain-like"/>
    <property type="match status" value="1"/>
</dbReference>
<evidence type="ECO:0000256" key="2">
    <source>
        <dbReference type="ARBA" id="ARBA00022614"/>
    </source>
</evidence>
<protein>
    <recommendedName>
        <fullName evidence="10">Leucine-rich repeat-containing N-terminal plant-type domain-containing protein</fullName>
    </recommendedName>
</protein>
<keyword evidence="3" id="KW-0812">Transmembrane</keyword>
<evidence type="ECO:0000313" key="11">
    <source>
        <dbReference type="EMBL" id="PHT30729.1"/>
    </source>
</evidence>
<evidence type="ECO:0000256" key="9">
    <source>
        <dbReference type="SAM" id="SignalP"/>
    </source>
</evidence>
<dbReference type="Pfam" id="PF08263">
    <property type="entry name" value="LRRNT_2"/>
    <property type="match status" value="1"/>
</dbReference>
<dbReference type="PANTHER" id="PTHR48061:SF10">
    <property type="entry name" value="LEUCINE-RICH REPEAT-CONTAINING N-TERMINAL PLANT-TYPE DOMAIN-CONTAINING PROTEIN"/>
    <property type="match status" value="1"/>
</dbReference>
<proteinExistence type="predicted"/>
<name>A0A2G2VCR8_CAPBA</name>
<dbReference type="Gene3D" id="3.80.10.10">
    <property type="entry name" value="Ribonuclease Inhibitor"/>
    <property type="match status" value="2"/>
</dbReference>
<comment type="caution">
    <text evidence="11">The sequence shown here is derived from an EMBL/GenBank/DDBJ whole genome shotgun (WGS) entry which is preliminary data.</text>
</comment>
<evidence type="ECO:0000256" key="6">
    <source>
        <dbReference type="ARBA" id="ARBA00022989"/>
    </source>
</evidence>
<gene>
    <name evidence="11" type="ORF">CQW23_29649</name>
</gene>
<evidence type="ECO:0000256" key="5">
    <source>
        <dbReference type="ARBA" id="ARBA00022737"/>
    </source>
</evidence>
<dbReference type="PANTHER" id="PTHR48061">
    <property type="entry name" value="LEUCINE-RICH REPEAT RECEPTOR PROTEIN KINASE EMS1-LIKE-RELATED"/>
    <property type="match status" value="1"/>
</dbReference>
<accession>A0A2G2VCR8</accession>
<dbReference type="InterPro" id="IPR046956">
    <property type="entry name" value="RLP23-like"/>
</dbReference>
<evidence type="ECO:0000256" key="1">
    <source>
        <dbReference type="ARBA" id="ARBA00004479"/>
    </source>
</evidence>
<dbReference type="GO" id="GO:0050832">
    <property type="term" value="P:defense response to fungus"/>
    <property type="evidence" value="ECO:0007669"/>
    <property type="project" value="UniProtKB-ARBA"/>
</dbReference>
<feature type="domain" description="Leucine-rich repeat-containing N-terminal plant-type" evidence="10">
    <location>
        <begin position="31"/>
        <end position="77"/>
    </location>
</feature>
<feature type="signal peptide" evidence="9">
    <location>
        <begin position="1"/>
        <end position="22"/>
    </location>
</feature>
<keyword evidence="8" id="KW-0325">Glycoprotein</keyword>
<dbReference type="STRING" id="33114.A0A2G2VCR8"/>
<dbReference type="GO" id="GO:0016020">
    <property type="term" value="C:membrane"/>
    <property type="evidence" value="ECO:0007669"/>
    <property type="project" value="UniProtKB-SubCell"/>
</dbReference>
<dbReference type="AlphaFoldDB" id="A0A2G2VCR8"/>
<organism evidence="11 12">
    <name type="scientific">Capsicum baccatum</name>
    <name type="common">Peruvian pepper</name>
    <dbReference type="NCBI Taxonomy" id="33114"/>
    <lineage>
        <taxon>Eukaryota</taxon>
        <taxon>Viridiplantae</taxon>
        <taxon>Streptophyta</taxon>
        <taxon>Embryophyta</taxon>
        <taxon>Tracheophyta</taxon>
        <taxon>Spermatophyta</taxon>
        <taxon>Magnoliopsida</taxon>
        <taxon>eudicotyledons</taxon>
        <taxon>Gunneridae</taxon>
        <taxon>Pentapetalae</taxon>
        <taxon>asterids</taxon>
        <taxon>lamiids</taxon>
        <taxon>Solanales</taxon>
        <taxon>Solanaceae</taxon>
        <taxon>Solanoideae</taxon>
        <taxon>Capsiceae</taxon>
        <taxon>Capsicum</taxon>
    </lineage>
</organism>
<feature type="chain" id="PRO_5013814360" description="Leucine-rich repeat-containing N-terminal plant-type domain-containing protein" evidence="9">
    <location>
        <begin position="23"/>
        <end position="334"/>
    </location>
</feature>
<sequence>MDCVKLVLFCMLYPFLCQLAFSSSLPHLCSKDQPHALLQFKQMFTINPNASDYCRRSRTLSWNKSTDCCSWNGVQCDEMMRQVIDLDLYCSGLQGKFHTNSNLFQLSNLKQLDLSYTDFFGSLISPKFGELSNLTHLNLSRSSFTGIIPTEISHLSKLQVLCIWTVVAYGLRLGPYNFKLLLNNLTQLRQLDLDSVNISPTIPLNFSSYLTTLWLTRTQLRGILPKRVFHLSNLEDHSLPHNSLTGPIPSNISGLQNLQYLYLTSNYLNGTIRSWIFSLPSLTYLNMRNNTFSGKIQEFKSKKLFYVILKQNQLEGPIPKSLLDQQYLQTLILS</sequence>
<evidence type="ECO:0000256" key="4">
    <source>
        <dbReference type="ARBA" id="ARBA00022729"/>
    </source>
</evidence>
<dbReference type="OrthoDB" id="660555at2759"/>
<keyword evidence="4 9" id="KW-0732">Signal</keyword>
<keyword evidence="12" id="KW-1185">Reference proteome</keyword>
<reference evidence="12" key="2">
    <citation type="journal article" date="2017" name="J. Anim. Genet.">
        <title>Multiple reference genome sequences of hot pepper reveal the massive evolution of plant disease resistance genes by retroduplication.</title>
        <authorList>
            <person name="Kim S."/>
            <person name="Park J."/>
            <person name="Yeom S.-I."/>
            <person name="Kim Y.-M."/>
            <person name="Seo E."/>
            <person name="Kim K.-T."/>
            <person name="Kim M.-S."/>
            <person name="Lee J.M."/>
            <person name="Cheong K."/>
            <person name="Shin H.-S."/>
            <person name="Kim S.-B."/>
            <person name="Han K."/>
            <person name="Lee J."/>
            <person name="Park M."/>
            <person name="Lee H.-A."/>
            <person name="Lee H.-Y."/>
            <person name="Lee Y."/>
            <person name="Oh S."/>
            <person name="Lee J.H."/>
            <person name="Choi E."/>
            <person name="Choi E."/>
            <person name="Lee S.E."/>
            <person name="Jeon J."/>
            <person name="Kim H."/>
            <person name="Choi G."/>
            <person name="Song H."/>
            <person name="Lee J."/>
            <person name="Lee S.-C."/>
            <person name="Kwon J.-K."/>
            <person name="Lee H.-Y."/>
            <person name="Koo N."/>
            <person name="Hong Y."/>
            <person name="Kim R.W."/>
            <person name="Kang W.-H."/>
            <person name="Huh J.H."/>
            <person name="Kang B.-C."/>
            <person name="Yang T.-J."/>
            <person name="Lee Y.-H."/>
            <person name="Bennetzen J.L."/>
            <person name="Choi D."/>
        </authorList>
    </citation>
    <scope>NUCLEOTIDE SEQUENCE [LARGE SCALE GENOMIC DNA]</scope>
    <source>
        <strain evidence="12">cv. PBC81</strain>
    </source>
</reference>
<evidence type="ECO:0000256" key="3">
    <source>
        <dbReference type="ARBA" id="ARBA00022692"/>
    </source>
</evidence>
<keyword evidence="2" id="KW-0433">Leucine-rich repeat</keyword>
<keyword evidence="7" id="KW-0472">Membrane</keyword>
<dbReference type="InterPro" id="IPR001611">
    <property type="entry name" value="Leu-rich_rpt"/>
</dbReference>